<dbReference type="InterPro" id="IPR020479">
    <property type="entry name" value="HD_metazoa"/>
</dbReference>
<comment type="subcellular location">
    <subcellularLocation>
        <location evidence="1 5 6">Nucleus</location>
    </subcellularLocation>
</comment>
<dbReference type="GO" id="GO:0005634">
    <property type="term" value="C:nucleus"/>
    <property type="evidence" value="ECO:0007669"/>
    <property type="project" value="UniProtKB-SubCell"/>
</dbReference>
<comment type="caution">
    <text evidence="8">The sequence shown here is derived from an EMBL/GenBank/DDBJ whole genome shotgun (WGS) entry which is preliminary data.</text>
</comment>
<feature type="compositionally biased region" description="Polar residues" evidence="7">
    <location>
        <begin position="300"/>
        <end position="315"/>
    </location>
</feature>
<evidence type="ECO:0000256" key="3">
    <source>
        <dbReference type="ARBA" id="ARBA00023155"/>
    </source>
</evidence>
<dbReference type="PANTHER" id="PTHR24340:SF73">
    <property type="entry name" value="HOMEOBOX PROTEIN BAGPIPE-RELATED"/>
    <property type="match status" value="1"/>
</dbReference>
<keyword evidence="3 5" id="KW-0371">Homeobox</keyword>
<dbReference type="SUPFAM" id="SSF46689">
    <property type="entry name" value="Homeodomain-like"/>
    <property type="match status" value="1"/>
</dbReference>
<feature type="DNA-binding region" description="Homeobox" evidence="5">
    <location>
        <begin position="235"/>
        <end position="294"/>
    </location>
</feature>
<dbReference type="AlphaFoldDB" id="A0A0P5DTQ9"/>
<dbReference type="PROSITE" id="PS00027">
    <property type="entry name" value="HOMEOBOX_1"/>
    <property type="match status" value="1"/>
</dbReference>
<evidence type="ECO:0000256" key="7">
    <source>
        <dbReference type="SAM" id="MobiDB-lite"/>
    </source>
</evidence>
<feature type="region of interest" description="Disordered" evidence="7">
    <location>
        <begin position="212"/>
        <end position="232"/>
    </location>
</feature>
<evidence type="ECO:0000313" key="8">
    <source>
        <dbReference type="EMBL" id="KZS03994.1"/>
    </source>
</evidence>
<evidence type="ECO:0000256" key="5">
    <source>
        <dbReference type="PROSITE-ProRule" id="PRU00108"/>
    </source>
</evidence>
<keyword evidence="4 5" id="KW-0539">Nucleus</keyword>
<gene>
    <name evidence="8" type="ORF">APZ42_033101</name>
</gene>
<dbReference type="Gene3D" id="1.10.10.60">
    <property type="entry name" value="Homeodomain-like"/>
    <property type="match status" value="1"/>
</dbReference>
<dbReference type="InterPro" id="IPR050394">
    <property type="entry name" value="Homeobox_NK-like"/>
</dbReference>
<dbReference type="GO" id="GO:0030154">
    <property type="term" value="P:cell differentiation"/>
    <property type="evidence" value="ECO:0007669"/>
    <property type="project" value="TreeGrafter"/>
</dbReference>
<dbReference type="GO" id="GO:0000981">
    <property type="term" value="F:DNA-binding transcription factor activity, RNA polymerase II-specific"/>
    <property type="evidence" value="ECO:0007669"/>
    <property type="project" value="InterPro"/>
</dbReference>
<feature type="compositionally biased region" description="Polar residues" evidence="7">
    <location>
        <begin position="212"/>
        <end position="231"/>
    </location>
</feature>
<reference evidence="8 9" key="1">
    <citation type="submission" date="2016-03" db="EMBL/GenBank/DDBJ databases">
        <title>EvidentialGene: Evidence-directed Construction of Genes on Genomes.</title>
        <authorList>
            <person name="Gilbert D.G."/>
            <person name="Choi J.-H."/>
            <person name="Mockaitis K."/>
            <person name="Colbourne J."/>
            <person name="Pfrender M."/>
        </authorList>
    </citation>
    <scope>NUCLEOTIDE SEQUENCE [LARGE SCALE GENOMIC DNA]</scope>
    <source>
        <strain evidence="8 9">Xinb3</strain>
        <tissue evidence="8">Complete organism</tissue>
    </source>
</reference>
<protein>
    <submittedName>
        <fullName evidence="8">Homeobox Nkx-3.1-like protein</fullName>
    </submittedName>
</protein>
<evidence type="ECO:0000256" key="4">
    <source>
        <dbReference type="ARBA" id="ARBA00023242"/>
    </source>
</evidence>
<dbReference type="PRINTS" id="PR00024">
    <property type="entry name" value="HOMEOBOX"/>
</dbReference>
<evidence type="ECO:0000313" key="9">
    <source>
        <dbReference type="Proteomes" id="UP000076858"/>
    </source>
</evidence>
<evidence type="ECO:0000256" key="1">
    <source>
        <dbReference type="ARBA" id="ARBA00004123"/>
    </source>
</evidence>
<accession>A0A0P5DTQ9</accession>
<dbReference type="InterPro" id="IPR001356">
    <property type="entry name" value="HD"/>
</dbReference>
<dbReference type="Proteomes" id="UP000076858">
    <property type="component" value="Unassembled WGS sequence"/>
</dbReference>
<dbReference type="InterPro" id="IPR017970">
    <property type="entry name" value="Homeobox_CS"/>
</dbReference>
<dbReference type="EMBL" id="LRGB01003146">
    <property type="protein sequence ID" value="KZS03994.1"/>
    <property type="molecule type" value="Genomic_DNA"/>
</dbReference>
<keyword evidence="2 5" id="KW-0238">DNA-binding</keyword>
<keyword evidence="9" id="KW-1185">Reference proteome</keyword>
<proteinExistence type="predicted"/>
<dbReference type="InterPro" id="IPR009057">
    <property type="entry name" value="Homeodomain-like_sf"/>
</dbReference>
<dbReference type="CDD" id="cd00086">
    <property type="entry name" value="homeodomain"/>
    <property type="match status" value="1"/>
</dbReference>
<organism evidence="8 9">
    <name type="scientific">Daphnia magna</name>
    <dbReference type="NCBI Taxonomy" id="35525"/>
    <lineage>
        <taxon>Eukaryota</taxon>
        <taxon>Metazoa</taxon>
        <taxon>Ecdysozoa</taxon>
        <taxon>Arthropoda</taxon>
        <taxon>Crustacea</taxon>
        <taxon>Branchiopoda</taxon>
        <taxon>Diplostraca</taxon>
        <taxon>Cladocera</taxon>
        <taxon>Anomopoda</taxon>
        <taxon>Daphniidae</taxon>
        <taxon>Daphnia</taxon>
    </lineage>
</organism>
<dbReference type="GO" id="GO:0000978">
    <property type="term" value="F:RNA polymerase II cis-regulatory region sequence-specific DNA binding"/>
    <property type="evidence" value="ECO:0007669"/>
    <property type="project" value="TreeGrafter"/>
</dbReference>
<dbReference type="PANTHER" id="PTHR24340">
    <property type="entry name" value="HOMEOBOX PROTEIN NKX"/>
    <property type="match status" value="1"/>
</dbReference>
<dbReference type="Pfam" id="PF00046">
    <property type="entry name" value="Homeodomain"/>
    <property type="match status" value="1"/>
</dbReference>
<dbReference type="OrthoDB" id="3137333at2759"/>
<dbReference type="PROSITE" id="PS50071">
    <property type="entry name" value="HOMEOBOX_2"/>
    <property type="match status" value="1"/>
</dbReference>
<dbReference type="SMART" id="SM00389">
    <property type="entry name" value="HOX"/>
    <property type="match status" value="1"/>
</dbReference>
<sequence length="436" mass="48416">MLCDQQIATSFSVRDILEFDDGDGMIGSGVSPGPEAAATASTDPLLLDPIMVVNPTEAAANSTGYYANYWLENNGMGNNTMLGDNRTIMPMEEQPTGQTYIALQQHHTQPPPQHQQAIDPAHYDYSYNYMSYDCPPVAEEFSRFREEDESKLATVQQRNPVASRPLTTSHHVQQLSHLCPPFSEQEVNCGNSMEIATNKIKSNRILAAKPENNFSKKGSSGNESINTNQRTTRLKRKPRVLFSQAQVYELERRFKQQRYLSAPEREHLSLVLKLTPTQVKIWFQNRRYKCKRQLSEKPLDSNSITTSPEPGTATTPIRKMGEDSIVSSTGLGTPSEAEESILYQHSAHDPHLQQHPVLPPYSTLYSHQQHPATSALTYGSAPSSYHHHQDMAYSGTPAETAGYYALMGGNVGNNVSGGGAGQNFHQHSFSSSVRAW</sequence>
<evidence type="ECO:0000256" key="2">
    <source>
        <dbReference type="ARBA" id="ARBA00023125"/>
    </source>
</evidence>
<feature type="region of interest" description="Disordered" evidence="7">
    <location>
        <begin position="294"/>
        <end position="335"/>
    </location>
</feature>
<evidence type="ECO:0000256" key="6">
    <source>
        <dbReference type="RuleBase" id="RU000682"/>
    </source>
</evidence>
<dbReference type="STRING" id="35525.A0A0P5DTQ9"/>
<name>A0A0P5DTQ9_9CRUS</name>